<sequence length="273" mass="30803">MAWVTDAVKSSIGKKLLMACTGFLLCGFLVMHLLGNLLMYVGPDTYNNYAHALHSQEMLIKVAEFGLLILFAIHIWLGFETNLENRESRKKRYAVKKSKIPDRKVPYFISPENYMLFTGVIVFIFLLIHLGDFTFNITMPDKIEGREPFDKAIIIMRSPLSTISYIIGVLLLGWHLSHGVTSMFQTLGLKHPKYDPLTKTIGPVFAIIIAVGFASFPIYAWLSPYDPYATPGVEEHQEKLHSKSLSDLKAPLCIFTPATIEPHSGWAKTINRV</sequence>
<reference evidence="2 3" key="1">
    <citation type="submission" date="2019-02" db="EMBL/GenBank/DDBJ databases">
        <title>Deep-cultivation of Planctomycetes and their phenomic and genomic characterization uncovers novel biology.</title>
        <authorList>
            <person name="Wiegand S."/>
            <person name="Jogler M."/>
            <person name="Boedeker C."/>
            <person name="Pinto D."/>
            <person name="Vollmers J."/>
            <person name="Rivas-Marin E."/>
            <person name="Kohn T."/>
            <person name="Peeters S.H."/>
            <person name="Heuer A."/>
            <person name="Rast P."/>
            <person name="Oberbeckmann S."/>
            <person name="Bunk B."/>
            <person name="Jeske O."/>
            <person name="Meyerdierks A."/>
            <person name="Storesund J.E."/>
            <person name="Kallscheuer N."/>
            <person name="Luecker S."/>
            <person name="Lage O.M."/>
            <person name="Pohl T."/>
            <person name="Merkel B.J."/>
            <person name="Hornburger P."/>
            <person name="Mueller R.-W."/>
            <person name="Bruemmer F."/>
            <person name="Labrenz M."/>
            <person name="Spormann A.M."/>
            <person name="Op Den Camp H."/>
            <person name="Overmann J."/>
            <person name="Amann R."/>
            <person name="Jetten M.S.M."/>
            <person name="Mascher T."/>
            <person name="Medema M.H."/>
            <person name="Devos D.P."/>
            <person name="Kaster A.-K."/>
            <person name="Ovreas L."/>
            <person name="Rohde M."/>
            <person name="Galperin M.Y."/>
            <person name="Jogler C."/>
        </authorList>
    </citation>
    <scope>NUCLEOTIDE SEQUENCE [LARGE SCALE GENOMIC DNA]</scope>
    <source>
        <strain evidence="2 3">Pan54</strain>
    </source>
</reference>
<dbReference type="EMBL" id="SJPG01000001">
    <property type="protein sequence ID" value="TWT61226.1"/>
    <property type="molecule type" value="Genomic_DNA"/>
</dbReference>
<dbReference type="AlphaFoldDB" id="A0A5C5XDP3"/>
<dbReference type="OrthoDB" id="9802842at2"/>
<keyword evidence="3" id="KW-1185">Reference proteome</keyword>
<evidence type="ECO:0000313" key="2">
    <source>
        <dbReference type="EMBL" id="TWT61226.1"/>
    </source>
</evidence>
<feature type="transmembrane region" description="Helical" evidence="1">
    <location>
        <begin position="114"/>
        <end position="139"/>
    </location>
</feature>
<feature type="transmembrane region" description="Helical" evidence="1">
    <location>
        <begin position="160"/>
        <end position="180"/>
    </location>
</feature>
<accession>A0A5C5XDP3</accession>
<dbReference type="SUPFAM" id="SSF81343">
    <property type="entry name" value="Fumarate reductase respiratory complex transmembrane subunits"/>
    <property type="match status" value="1"/>
</dbReference>
<name>A0A5C5XDP3_9PLAN</name>
<keyword evidence="1" id="KW-0472">Membrane</keyword>
<gene>
    <name evidence="2" type="ORF">Pan54_19610</name>
</gene>
<protein>
    <submittedName>
        <fullName evidence="2">Succinate dehydrogenase/Fumarate reductase transmembrane subunit</fullName>
    </submittedName>
</protein>
<evidence type="ECO:0000256" key="1">
    <source>
        <dbReference type="SAM" id="Phobius"/>
    </source>
</evidence>
<dbReference type="GO" id="GO:0016020">
    <property type="term" value="C:membrane"/>
    <property type="evidence" value="ECO:0007669"/>
    <property type="project" value="InterPro"/>
</dbReference>
<dbReference type="Proteomes" id="UP000316095">
    <property type="component" value="Unassembled WGS sequence"/>
</dbReference>
<comment type="caution">
    <text evidence="2">The sequence shown here is derived from an EMBL/GenBank/DDBJ whole genome shotgun (WGS) entry which is preliminary data.</text>
</comment>
<dbReference type="CDD" id="cd03498">
    <property type="entry name" value="SQR_TypeB_2_TM"/>
    <property type="match status" value="1"/>
</dbReference>
<organism evidence="2 3">
    <name type="scientific">Rubinisphaera italica</name>
    <dbReference type="NCBI Taxonomy" id="2527969"/>
    <lineage>
        <taxon>Bacteria</taxon>
        <taxon>Pseudomonadati</taxon>
        <taxon>Planctomycetota</taxon>
        <taxon>Planctomycetia</taxon>
        <taxon>Planctomycetales</taxon>
        <taxon>Planctomycetaceae</taxon>
        <taxon>Rubinisphaera</taxon>
    </lineage>
</organism>
<feature type="transmembrane region" description="Helical" evidence="1">
    <location>
        <begin position="62"/>
        <end position="79"/>
    </location>
</feature>
<dbReference type="NCBIfam" id="TIGR02046">
    <property type="entry name" value="sdhC_b558_fam"/>
    <property type="match status" value="1"/>
</dbReference>
<dbReference type="InterPro" id="IPR034804">
    <property type="entry name" value="SQR/QFR_C/D"/>
</dbReference>
<dbReference type="InterPro" id="IPR011138">
    <property type="entry name" value="Cytochrome_b-558"/>
</dbReference>
<feature type="transmembrane region" description="Helical" evidence="1">
    <location>
        <begin position="16"/>
        <end position="41"/>
    </location>
</feature>
<feature type="transmembrane region" description="Helical" evidence="1">
    <location>
        <begin position="200"/>
        <end position="222"/>
    </location>
</feature>
<keyword evidence="1" id="KW-1133">Transmembrane helix</keyword>
<keyword evidence="1 2" id="KW-0812">Transmembrane</keyword>
<proteinExistence type="predicted"/>
<dbReference type="Gene3D" id="1.20.1300.10">
    <property type="entry name" value="Fumarate reductase/succinate dehydrogenase, transmembrane subunit"/>
    <property type="match status" value="1"/>
</dbReference>
<evidence type="ECO:0000313" key="3">
    <source>
        <dbReference type="Proteomes" id="UP000316095"/>
    </source>
</evidence>
<dbReference type="RefSeq" id="WP_146503245.1">
    <property type="nucleotide sequence ID" value="NZ_SJPG01000001.1"/>
</dbReference>